<evidence type="ECO:0000259" key="10">
    <source>
        <dbReference type="PROSITE" id="PS50882"/>
    </source>
</evidence>
<evidence type="ECO:0000256" key="6">
    <source>
        <dbReference type="ARBA" id="ARBA00022884"/>
    </source>
</evidence>
<feature type="compositionally biased region" description="Polar residues" evidence="9">
    <location>
        <begin position="1162"/>
        <end position="1183"/>
    </location>
</feature>
<dbReference type="PROSITE" id="PS00690">
    <property type="entry name" value="DEAH_ATP_HELICASE"/>
    <property type="match status" value="1"/>
</dbReference>
<evidence type="ECO:0000256" key="3">
    <source>
        <dbReference type="ARBA" id="ARBA00022801"/>
    </source>
</evidence>
<dbReference type="Pfam" id="PF01424">
    <property type="entry name" value="R3H"/>
    <property type="match status" value="1"/>
</dbReference>
<keyword evidence="3" id="KW-0378">Hydrolase</keyword>
<sequence length="1365" mass="155375">MTNKHLKQSKMEPKSNRRVEKFAYKPRSHFKDRKSRVDPKCQEATPELMRIEIDQTFKEFLDDPDKLEYIFPSDLNNLQRKYIHHKAQEMNIISKSYGKEPNRQLHIKKRNKQLGYQYFMVQPCGMTEQCLEEFPQSPKHRKTTAYQSNNADKFFSGRLANGPPTVPSFPKYDREVSEIRINLPIFEKRQEILDAINANQIVVISSETGSGKTTQVPQYILEEMASSLLPCKIICTQPRRISTISAAERVSYERGTTLGTSVGYHIRLEQKYGINTNLIYCTTGVFLRNLMCGPHGLKNISHIILDEIHERDKLTDFLLICLKQALPMYPNLKIILMSATVNIDKFLNYFGGGTVLSIPGRQFSIDVISLEQILVFTKYMSPKMREQKAKSTEKKPELIQPNVAIEENLEDPLMDEALDDYLNFSENYDYKIHYEEATAQLGVFFLSEGVSIDYQHSKTGVTALMIAAYLGDKEFITRLCNMGANMDLADKMGKSVFDYAQDSTETMRLLEYIKNSKEHIPEMQNSKYDVKEAMELLQLYDKTTSDDCIDYDLIVKIIQNIHTTNQEGGILVFLPGYDEIMLCNDRLATVPMQEGTYKVYFLHGSMNMKTQQDVFKKTNGQRKIILSTNIAETSITIDDVVFVVDTGKAKEKCYDSYNKVSSLQTHWISQACAKQRMGRAGRTRPGLCFRLYSQQRYESMEEERVPEILRVSLEELCLHTKVLAPEGTSIHSFLTSAPDPPSANSIKVAIENLQFLGALDKEEDLTSLGEYLAQLSIEPHLGKMLLYGVIFRCLDPVLTLAAAMAHKDPFQLPPQANLKTHAAEKRKELIQDITSDHVLYLQVFKKWQESCCNGRVHAFCNQYYISHPTMNSILETRSQLLGQLRSIRFVHQSSSVEQYNRHADCWPLIKAIICTGCYPNLAFPLKNSLATRTEKKVNVQASSACNSKTISTWLVFDEMIKHRNHLLIRGNSAVTTMTVALMCGNDIITPTATTLSIDDWLEFEFPKPVYVTFRQSLEHLINSVLIDPPHNYTSFDNMLVDTLRNILDAEEIEADLKVPESVGRRPKFFCPQTGVVSPSAEHWRERNGRHVRGGRGGRGGRGVYPPPHLQRYPPKQHQQYRGPESDNPSTSYSRPMCNSMDALQISSASLPSPSDRLLNGIVGNNCSTPRETGSSRSVGQNNWSVSSEAGSSRSVAPNNWRSAASGSSAGPSRYYSPERFGDYQDDNIFILIKPKQRKNVEIAQWSLKWIFAPQTEKKILYYSSLRKPVYLVFTVYNTFAFQGVARYLNIFSEPSGKPTAQIEWIYKMDLPHLNVRHLRNPYNDSKPIFDGLDGQVIKEDVAEELMRIYQGAVQSVATLPNSSRC</sequence>
<dbReference type="InterPro" id="IPR002110">
    <property type="entry name" value="Ankyrin_rpt"/>
</dbReference>
<evidence type="ECO:0000256" key="1">
    <source>
        <dbReference type="ARBA" id="ARBA00012552"/>
    </source>
</evidence>
<feature type="domain" description="Helicase ATP-binding" evidence="12">
    <location>
        <begin position="193"/>
        <end position="359"/>
    </location>
</feature>
<dbReference type="InterPro" id="IPR001650">
    <property type="entry name" value="Helicase_C-like"/>
</dbReference>
<dbReference type="GO" id="GO:0005524">
    <property type="term" value="F:ATP binding"/>
    <property type="evidence" value="ECO:0007669"/>
    <property type="project" value="UniProtKB-KW"/>
</dbReference>
<dbReference type="PROSITE" id="PS50882">
    <property type="entry name" value="YTH"/>
    <property type="match status" value="1"/>
</dbReference>
<feature type="compositionally biased region" description="Basic and acidic residues" evidence="9">
    <location>
        <begin position="9"/>
        <end position="20"/>
    </location>
</feature>
<dbReference type="CDD" id="cd21134">
    <property type="entry name" value="YTH"/>
    <property type="match status" value="1"/>
</dbReference>
<dbReference type="InterPro" id="IPR007502">
    <property type="entry name" value="Helicase-assoc_dom"/>
</dbReference>
<dbReference type="InterPro" id="IPR002464">
    <property type="entry name" value="DNA/RNA_helicase_DEAH_CS"/>
</dbReference>
<feature type="compositionally biased region" description="Low complexity" evidence="9">
    <location>
        <begin position="1184"/>
        <end position="1212"/>
    </location>
</feature>
<dbReference type="SMART" id="SM00393">
    <property type="entry name" value="R3H"/>
    <property type="match status" value="1"/>
</dbReference>
<feature type="domain" description="Helicase C-terminal" evidence="13">
    <location>
        <begin position="556"/>
        <end position="724"/>
    </location>
</feature>
<evidence type="ECO:0000259" key="11">
    <source>
        <dbReference type="PROSITE" id="PS51061"/>
    </source>
</evidence>
<keyword evidence="15" id="KW-1185">Reference proteome</keyword>
<dbReference type="InterPro" id="IPR036867">
    <property type="entry name" value="R3H_dom_sf"/>
</dbReference>
<evidence type="ECO:0000256" key="9">
    <source>
        <dbReference type="SAM" id="MobiDB-lite"/>
    </source>
</evidence>
<dbReference type="CDD" id="cd17917">
    <property type="entry name" value="DEXHc_RHA-like"/>
    <property type="match status" value="1"/>
</dbReference>
<comment type="caution">
    <text evidence="14">The sequence shown here is derived from an EMBL/GenBank/DDBJ whole genome shotgun (WGS) entry which is preliminary data.</text>
</comment>
<dbReference type="InterPro" id="IPR011545">
    <property type="entry name" value="DEAD/DEAH_box_helicase_dom"/>
</dbReference>
<evidence type="ECO:0000256" key="5">
    <source>
        <dbReference type="ARBA" id="ARBA00022840"/>
    </source>
</evidence>
<dbReference type="Pfam" id="PF04146">
    <property type="entry name" value="YTH"/>
    <property type="match status" value="1"/>
</dbReference>
<dbReference type="Pfam" id="PF07717">
    <property type="entry name" value="OB_NTP_bind"/>
    <property type="match status" value="1"/>
</dbReference>
<dbReference type="InterPro" id="IPR007275">
    <property type="entry name" value="YTH_domain"/>
</dbReference>
<protein>
    <recommendedName>
        <fullName evidence="1">RNA helicase</fullName>
        <ecNumber evidence="1">3.6.4.13</ecNumber>
    </recommendedName>
</protein>
<feature type="domain" description="YTH" evidence="10">
    <location>
        <begin position="1227"/>
        <end position="1349"/>
    </location>
</feature>
<dbReference type="InterPro" id="IPR048333">
    <property type="entry name" value="HA2_WH"/>
</dbReference>
<name>A0A9P0M7L1_ACAOB</name>
<dbReference type="GO" id="GO:0016787">
    <property type="term" value="F:hydrolase activity"/>
    <property type="evidence" value="ECO:0007669"/>
    <property type="project" value="UniProtKB-KW"/>
</dbReference>
<feature type="domain" description="R3H" evidence="11">
    <location>
        <begin position="47"/>
        <end position="111"/>
    </location>
</feature>
<organism evidence="14 15">
    <name type="scientific">Acanthoscelides obtectus</name>
    <name type="common">Bean weevil</name>
    <name type="synonym">Bruchus obtectus</name>
    <dbReference type="NCBI Taxonomy" id="200917"/>
    <lineage>
        <taxon>Eukaryota</taxon>
        <taxon>Metazoa</taxon>
        <taxon>Ecdysozoa</taxon>
        <taxon>Arthropoda</taxon>
        <taxon>Hexapoda</taxon>
        <taxon>Insecta</taxon>
        <taxon>Pterygota</taxon>
        <taxon>Neoptera</taxon>
        <taxon>Endopterygota</taxon>
        <taxon>Coleoptera</taxon>
        <taxon>Polyphaga</taxon>
        <taxon>Cucujiformia</taxon>
        <taxon>Chrysomeloidea</taxon>
        <taxon>Chrysomelidae</taxon>
        <taxon>Bruchinae</taxon>
        <taxon>Bruchini</taxon>
        <taxon>Acanthoscelides</taxon>
    </lineage>
</organism>
<evidence type="ECO:0000259" key="13">
    <source>
        <dbReference type="PROSITE" id="PS51194"/>
    </source>
</evidence>
<dbReference type="InterPro" id="IPR014001">
    <property type="entry name" value="Helicase_ATP-bd"/>
</dbReference>
<dbReference type="PROSITE" id="PS50297">
    <property type="entry name" value="ANK_REP_REGION"/>
    <property type="match status" value="1"/>
</dbReference>
<dbReference type="GO" id="GO:0003723">
    <property type="term" value="F:RNA binding"/>
    <property type="evidence" value="ECO:0007669"/>
    <property type="project" value="UniProtKB-KW"/>
</dbReference>
<keyword evidence="6" id="KW-0694">RNA-binding</keyword>
<evidence type="ECO:0000313" key="15">
    <source>
        <dbReference type="Proteomes" id="UP001152888"/>
    </source>
</evidence>
<accession>A0A9P0M7L1</accession>
<dbReference type="Gene3D" id="3.10.590.10">
    <property type="entry name" value="ph1033 like domains"/>
    <property type="match status" value="1"/>
</dbReference>
<dbReference type="EMBL" id="CAKOFQ010007700">
    <property type="protein sequence ID" value="CAH2006691.1"/>
    <property type="molecule type" value="Genomic_DNA"/>
</dbReference>
<dbReference type="PROSITE" id="PS51194">
    <property type="entry name" value="HELICASE_CTER"/>
    <property type="match status" value="1"/>
</dbReference>
<dbReference type="SMART" id="SM00487">
    <property type="entry name" value="DEXDc"/>
    <property type="match status" value="1"/>
</dbReference>
<dbReference type="Gene3D" id="3.30.1370.50">
    <property type="entry name" value="R3H-like domain"/>
    <property type="match status" value="1"/>
</dbReference>
<evidence type="ECO:0000256" key="4">
    <source>
        <dbReference type="ARBA" id="ARBA00022806"/>
    </source>
</evidence>
<dbReference type="PROSITE" id="PS50088">
    <property type="entry name" value="ANK_REPEAT"/>
    <property type="match status" value="1"/>
</dbReference>
<dbReference type="InterPro" id="IPR011709">
    <property type="entry name" value="DEAD-box_helicase_OB_fold"/>
</dbReference>
<dbReference type="SUPFAM" id="SSF82708">
    <property type="entry name" value="R3H domain"/>
    <property type="match status" value="1"/>
</dbReference>
<dbReference type="EC" id="3.6.4.13" evidence="1"/>
<feature type="repeat" description="ANK" evidence="8">
    <location>
        <begin position="459"/>
        <end position="491"/>
    </location>
</feature>
<dbReference type="PANTHER" id="PTHR18934">
    <property type="entry name" value="ATP-DEPENDENT RNA HELICASE"/>
    <property type="match status" value="1"/>
</dbReference>
<dbReference type="FunFam" id="1.20.120.1080:FF:000002">
    <property type="entry name" value="Putative ATP-dependent RNA helicase DHX36"/>
    <property type="match status" value="1"/>
</dbReference>
<dbReference type="Gene3D" id="3.40.50.300">
    <property type="entry name" value="P-loop containing nucleotide triphosphate hydrolases"/>
    <property type="match status" value="2"/>
</dbReference>
<dbReference type="PROSITE" id="PS51192">
    <property type="entry name" value="HELICASE_ATP_BIND_1"/>
    <property type="match status" value="1"/>
</dbReference>
<evidence type="ECO:0000256" key="8">
    <source>
        <dbReference type="PROSITE-ProRule" id="PRU00023"/>
    </source>
</evidence>
<keyword evidence="2" id="KW-0547">Nucleotide-binding</keyword>
<dbReference type="SMART" id="SM00847">
    <property type="entry name" value="HA2"/>
    <property type="match status" value="1"/>
</dbReference>
<dbReference type="InterPro" id="IPR036770">
    <property type="entry name" value="Ankyrin_rpt-contain_sf"/>
</dbReference>
<evidence type="ECO:0000313" key="14">
    <source>
        <dbReference type="EMBL" id="CAH2006691.1"/>
    </source>
</evidence>
<dbReference type="Gene3D" id="1.25.40.20">
    <property type="entry name" value="Ankyrin repeat-containing domain"/>
    <property type="match status" value="1"/>
</dbReference>
<proteinExistence type="inferred from homology"/>
<feature type="region of interest" description="Disordered" evidence="9">
    <location>
        <begin position="1079"/>
        <end position="1136"/>
    </location>
</feature>
<keyword evidence="8" id="KW-0040">ANK repeat</keyword>
<dbReference type="Gene3D" id="1.20.120.1080">
    <property type="match status" value="1"/>
</dbReference>
<dbReference type="InterPro" id="IPR001374">
    <property type="entry name" value="R3H_dom"/>
</dbReference>
<dbReference type="Pfam" id="PF00271">
    <property type="entry name" value="Helicase_C"/>
    <property type="match status" value="1"/>
</dbReference>
<reference evidence="14" key="1">
    <citation type="submission" date="2022-03" db="EMBL/GenBank/DDBJ databases">
        <authorList>
            <person name="Sayadi A."/>
        </authorList>
    </citation>
    <scope>NUCLEOTIDE SEQUENCE</scope>
</reference>
<dbReference type="GO" id="GO:0003724">
    <property type="term" value="F:RNA helicase activity"/>
    <property type="evidence" value="ECO:0007669"/>
    <property type="project" value="UniProtKB-EC"/>
</dbReference>
<dbReference type="PROSITE" id="PS51061">
    <property type="entry name" value="R3H"/>
    <property type="match status" value="1"/>
</dbReference>
<evidence type="ECO:0000256" key="7">
    <source>
        <dbReference type="ARBA" id="ARBA00060772"/>
    </source>
</evidence>
<feature type="region of interest" description="Disordered" evidence="9">
    <location>
        <begin position="1148"/>
        <end position="1212"/>
    </location>
</feature>
<keyword evidence="4" id="KW-0347">Helicase</keyword>
<dbReference type="InterPro" id="IPR027417">
    <property type="entry name" value="P-loop_NTPase"/>
</dbReference>
<dbReference type="Pfam" id="PF00270">
    <property type="entry name" value="DEAD"/>
    <property type="match status" value="1"/>
</dbReference>
<dbReference type="SMART" id="SM00490">
    <property type="entry name" value="HELICc"/>
    <property type="match status" value="1"/>
</dbReference>
<dbReference type="PANTHER" id="PTHR18934:SF213">
    <property type="entry name" value="3'-5' RNA HELICASE YTHDC2"/>
    <property type="match status" value="1"/>
</dbReference>
<dbReference type="Proteomes" id="UP001152888">
    <property type="component" value="Unassembled WGS sequence"/>
</dbReference>
<gene>
    <name evidence="14" type="ORF">ACAOBT_LOCUS29232</name>
</gene>
<dbReference type="CDD" id="cd18791">
    <property type="entry name" value="SF2_C_RHA"/>
    <property type="match status" value="1"/>
</dbReference>
<dbReference type="OrthoDB" id="6103986at2759"/>
<comment type="similarity">
    <text evidence="7">Belongs to the DExH box helicase family.</text>
</comment>
<feature type="region of interest" description="Disordered" evidence="9">
    <location>
        <begin position="1"/>
        <end position="20"/>
    </location>
</feature>
<dbReference type="SUPFAM" id="SSF52540">
    <property type="entry name" value="P-loop containing nucleoside triphosphate hydrolases"/>
    <property type="match status" value="2"/>
</dbReference>
<evidence type="ECO:0000256" key="2">
    <source>
        <dbReference type="ARBA" id="ARBA00022741"/>
    </source>
</evidence>
<evidence type="ECO:0000259" key="12">
    <source>
        <dbReference type="PROSITE" id="PS51192"/>
    </source>
</evidence>
<dbReference type="Pfam" id="PF21010">
    <property type="entry name" value="HA2_C"/>
    <property type="match status" value="1"/>
</dbReference>
<dbReference type="SUPFAM" id="SSF48403">
    <property type="entry name" value="Ankyrin repeat"/>
    <property type="match status" value="1"/>
</dbReference>
<dbReference type="CDD" id="cd02325">
    <property type="entry name" value="R3H"/>
    <property type="match status" value="1"/>
</dbReference>
<dbReference type="Pfam" id="PF04408">
    <property type="entry name" value="WHD_HA2"/>
    <property type="match status" value="1"/>
</dbReference>
<keyword evidence="5" id="KW-0067">ATP-binding</keyword>
<dbReference type="FunFam" id="3.40.50.300:FF:000526">
    <property type="entry name" value="DExH-box ATP-dependent RNA helicase DExH3"/>
    <property type="match status" value="1"/>
</dbReference>